<dbReference type="SUPFAM" id="SSF53850">
    <property type="entry name" value="Periplasmic binding protein-like II"/>
    <property type="match status" value="1"/>
</dbReference>
<keyword evidence="1" id="KW-0732">Signal</keyword>
<protein>
    <submittedName>
        <fullName evidence="3">ABC transporter substrate-binding protein</fullName>
    </submittedName>
</protein>
<dbReference type="EMBL" id="JBHSON010000044">
    <property type="protein sequence ID" value="MFC5749656.1"/>
    <property type="molecule type" value="Genomic_DNA"/>
</dbReference>
<organism evidence="3 4">
    <name type="scientific">Actinomadura rugatobispora</name>
    <dbReference type="NCBI Taxonomy" id="1994"/>
    <lineage>
        <taxon>Bacteria</taxon>
        <taxon>Bacillati</taxon>
        <taxon>Actinomycetota</taxon>
        <taxon>Actinomycetes</taxon>
        <taxon>Streptosporangiales</taxon>
        <taxon>Thermomonosporaceae</taxon>
        <taxon>Actinomadura</taxon>
    </lineage>
</organism>
<dbReference type="Gene3D" id="3.40.190.10">
    <property type="entry name" value="Periplasmic binding protein-like II"/>
    <property type="match status" value="1"/>
</dbReference>
<dbReference type="Pfam" id="PF00496">
    <property type="entry name" value="SBP_bac_5"/>
    <property type="match status" value="1"/>
</dbReference>
<feature type="signal peptide" evidence="1">
    <location>
        <begin position="1"/>
        <end position="28"/>
    </location>
</feature>
<dbReference type="PIRSF" id="PIRSF002741">
    <property type="entry name" value="MppA"/>
    <property type="match status" value="1"/>
</dbReference>
<sequence length="500" mass="52967">MHSTHPIRPLAAAAPLLLLLAACGSPGAATGDATLSLGEISHLQTFDPAKANTPQIAYLRPVFDTLISSRGSGEYGPGLATTWTYTGSDLVLTLRKGVKFTDGTPFDSSVVKANIERGKKVDGPLAAVSYNLVEKVETPDPYTAELRLARPGPSIVQMLSGVPGMMLSPKAFNDPKVDRNPVGTGPWKLDAASSVEGDSYTYAKNTGYWDPSVQKADKVRIRAYTDAGAMINALRGGQVQAGPVSGAQVRSAEQSGLTVERDPGLPAGLLVLDRDGGTVPALKDVRVRQAMAYAMDRAAINSSVMFGTGDADGNLFDDRSPAYEPALKSSYPADLAKARRLMAEAGHPDGFAFDLPTNPVFANLAEAVAGALGKIGIRARLVNLQAGNLAVQLRSRKYPVAVLQLPADDPYLFYQQTLSPKGPYNPYGATDPRIEALAARASTKTIRDGAAEYRGLYRRAAEQGYVITLVRGYRMLAVRKGVSGAIPVGTAPDPRNVTAR</sequence>
<evidence type="ECO:0000313" key="3">
    <source>
        <dbReference type="EMBL" id="MFC5749656.1"/>
    </source>
</evidence>
<evidence type="ECO:0000256" key="1">
    <source>
        <dbReference type="SAM" id="SignalP"/>
    </source>
</evidence>
<dbReference type="Proteomes" id="UP001596074">
    <property type="component" value="Unassembled WGS sequence"/>
</dbReference>
<dbReference type="InterPro" id="IPR030678">
    <property type="entry name" value="Peptide/Ni-bd"/>
</dbReference>
<dbReference type="InterPro" id="IPR000914">
    <property type="entry name" value="SBP_5_dom"/>
</dbReference>
<dbReference type="InterPro" id="IPR039424">
    <property type="entry name" value="SBP_5"/>
</dbReference>
<gene>
    <name evidence="3" type="ORF">ACFPZN_28875</name>
</gene>
<dbReference type="RefSeq" id="WP_378285383.1">
    <property type="nucleotide sequence ID" value="NZ_JBHSON010000044.1"/>
</dbReference>
<evidence type="ECO:0000259" key="2">
    <source>
        <dbReference type="Pfam" id="PF00496"/>
    </source>
</evidence>
<proteinExistence type="predicted"/>
<dbReference type="PANTHER" id="PTHR30290">
    <property type="entry name" value="PERIPLASMIC BINDING COMPONENT OF ABC TRANSPORTER"/>
    <property type="match status" value="1"/>
</dbReference>
<accession>A0ABW1A2J2</accession>
<dbReference type="Gene3D" id="3.10.105.10">
    <property type="entry name" value="Dipeptide-binding Protein, Domain 3"/>
    <property type="match status" value="1"/>
</dbReference>
<evidence type="ECO:0000313" key="4">
    <source>
        <dbReference type="Proteomes" id="UP001596074"/>
    </source>
</evidence>
<keyword evidence="4" id="KW-1185">Reference proteome</keyword>
<comment type="caution">
    <text evidence="3">The sequence shown here is derived from an EMBL/GenBank/DDBJ whole genome shotgun (WGS) entry which is preliminary data.</text>
</comment>
<feature type="domain" description="Solute-binding protein family 5" evidence="2">
    <location>
        <begin position="75"/>
        <end position="422"/>
    </location>
</feature>
<feature type="chain" id="PRO_5045103039" evidence="1">
    <location>
        <begin position="29"/>
        <end position="500"/>
    </location>
</feature>
<name>A0ABW1A2J2_9ACTN</name>
<reference evidence="4" key="1">
    <citation type="journal article" date="2019" name="Int. J. Syst. Evol. Microbiol.">
        <title>The Global Catalogue of Microorganisms (GCM) 10K type strain sequencing project: providing services to taxonomists for standard genome sequencing and annotation.</title>
        <authorList>
            <consortium name="The Broad Institute Genomics Platform"/>
            <consortium name="The Broad Institute Genome Sequencing Center for Infectious Disease"/>
            <person name="Wu L."/>
            <person name="Ma J."/>
        </authorList>
    </citation>
    <scope>NUCLEOTIDE SEQUENCE [LARGE SCALE GENOMIC DNA]</scope>
    <source>
        <strain evidence="4">KCTC 42087</strain>
    </source>
</reference>